<dbReference type="Proteomes" id="UP001055200">
    <property type="component" value="Chromosome"/>
</dbReference>
<dbReference type="PANTHER" id="PTHR41252">
    <property type="entry name" value="BLR2505 PROTEIN"/>
    <property type="match status" value="1"/>
</dbReference>
<keyword evidence="3" id="KW-1185">Reference proteome</keyword>
<dbReference type="InterPro" id="IPR032710">
    <property type="entry name" value="NTF2-like_dom_sf"/>
</dbReference>
<feature type="domain" description="SnoaL-like" evidence="1">
    <location>
        <begin position="9"/>
        <end position="111"/>
    </location>
</feature>
<dbReference type="Pfam" id="PF12680">
    <property type="entry name" value="SnoaL_2"/>
    <property type="match status" value="1"/>
</dbReference>
<evidence type="ECO:0000313" key="2">
    <source>
        <dbReference type="EMBL" id="ULN54133.1"/>
    </source>
</evidence>
<protein>
    <submittedName>
        <fullName evidence="2">Nuclear transport factor 2 family protein</fullName>
    </submittedName>
</protein>
<evidence type="ECO:0000313" key="3">
    <source>
        <dbReference type="Proteomes" id="UP001055200"/>
    </source>
</evidence>
<organism evidence="2 3">
    <name type="scientific">Mycolicibacillus parakoreensis</name>
    <dbReference type="NCBI Taxonomy" id="1069221"/>
    <lineage>
        <taxon>Bacteria</taxon>
        <taxon>Bacillati</taxon>
        <taxon>Actinomycetota</taxon>
        <taxon>Actinomycetes</taxon>
        <taxon>Mycobacteriales</taxon>
        <taxon>Mycobacteriaceae</taxon>
        <taxon>Mycolicibacillus</taxon>
    </lineage>
</organism>
<dbReference type="Gene3D" id="3.10.450.50">
    <property type="match status" value="1"/>
</dbReference>
<evidence type="ECO:0000259" key="1">
    <source>
        <dbReference type="Pfam" id="PF12680"/>
    </source>
</evidence>
<dbReference type="PANTHER" id="PTHR41252:SF1">
    <property type="entry name" value="BLR2505 PROTEIN"/>
    <property type="match status" value="1"/>
</dbReference>
<dbReference type="EMBL" id="CP092365">
    <property type="protein sequence ID" value="ULN54133.1"/>
    <property type="molecule type" value="Genomic_DNA"/>
</dbReference>
<name>A0ABY3U9G5_9MYCO</name>
<accession>A0ABY3U9G5</accession>
<sequence length="126" mass="13905">MSNIESTRSAYQAFATGDLAALGEYFTPETDWYSSDEVEPGGELHGRDAVLDMLSRMADHWTAVSLEPHTYLDADDHVIVLGTQEFTNASGSVKSPYAHILRFNADGKVIRSEFHADSAKVAKLQR</sequence>
<gene>
    <name evidence="2" type="ORF">MIU77_07685</name>
</gene>
<dbReference type="SUPFAM" id="SSF54427">
    <property type="entry name" value="NTF2-like"/>
    <property type="match status" value="1"/>
</dbReference>
<dbReference type="RefSeq" id="WP_240172333.1">
    <property type="nucleotide sequence ID" value="NZ_CP092365.1"/>
</dbReference>
<dbReference type="InterPro" id="IPR037401">
    <property type="entry name" value="SnoaL-like"/>
</dbReference>
<proteinExistence type="predicted"/>
<reference evidence="2" key="1">
    <citation type="submission" date="2022-08" db="EMBL/GenBank/DDBJ databases">
        <title>Complete genome sequence of 14 non-tuberculosis mycobacteria type-strains.</title>
        <authorList>
            <person name="Igarashi Y."/>
            <person name="Osugi A."/>
            <person name="Mitarai S."/>
        </authorList>
    </citation>
    <scope>NUCLEOTIDE SEQUENCE</scope>
    <source>
        <strain evidence="2">DSM 45575</strain>
    </source>
</reference>